<protein>
    <submittedName>
        <fullName evidence="1">Uncharacterized protein</fullName>
    </submittedName>
</protein>
<keyword evidence="2" id="KW-1185">Reference proteome</keyword>
<dbReference type="Proteomes" id="UP000774326">
    <property type="component" value="Unassembled WGS sequence"/>
</dbReference>
<sequence length="486" mass="56588">MLNQRLIEALPTEVKYEIYFCLSRNQKAEICNKVPELRYSWYERGSSEVLLILRRRGLECPIDITEHYGKVRKQIYIDLPGSFNCHLPKHRTYPVEMKKLDKRVEDVLKNELSSIQKLRIVLAFDVVGGDCYNPLQVYRELWQHFRDIPHSVDIIKAARDISEFTKSKDRKLALFDATSDISIKETGYHDSIVLNTPLFKLAEDTNSYIRATTLFEPSTDSAELLALRNEIISLTSMLHEVNIITPKLETKVSKKSKKPICQVSDSDIESSLAAINSKNLTYIVKSAKARYNRYLEKNLEDIRECFYYWHFRALRKFVEIRPSFMYLRISDAMLAGQVEGIPYEVEARIRLADSFIAYSIYYHIFTSADKDRAESEVSQKDKDVVVKSLNTLIDTLTRQRSYTTLTLTIFNNSKESVVAGSEESYCSYDRCTGCQAHREGHGGKIHQMRDNNFTQNQFPRICLEKEYVEARRVFRIYIREMNALRS</sequence>
<comment type="caution">
    <text evidence="1">The sequence shown here is derived from an EMBL/GenBank/DDBJ whole genome shotgun (WGS) entry which is preliminary data.</text>
</comment>
<dbReference type="EMBL" id="JAEUBG010004452">
    <property type="protein sequence ID" value="KAH3681364.1"/>
    <property type="molecule type" value="Genomic_DNA"/>
</dbReference>
<evidence type="ECO:0000313" key="1">
    <source>
        <dbReference type="EMBL" id="KAH3681364.1"/>
    </source>
</evidence>
<evidence type="ECO:0000313" key="2">
    <source>
        <dbReference type="Proteomes" id="UP000774326"/>
    </source>
</evidence>
<gene>
    <name evidence="1" type="ORF">WICPIJ_007671</name>
</gene>
<reference evidence="1" key="2">
    <citation type="submission" date="2021-01" db="EMBL/GenBank/DDBJ databases">
        <authorList>
            <person name="Schikora-Tamarit M.A."/>
        </authorList>
    </citation>
    <scope>NUCLEOTIDE SEQUENCE</scope>
    <source>
        <strain evidence="1">CBS2887</strain>
    </source>
</reference>
<name>A0A9P8TJR0_WICPI</name>
<organism evidence="1 2">
    <name type="scientific">Wickerhamomyces pijperi</name>
    <name type="common">Yeast</name>
    <name type="synonym">Pichia pijperi</name>
    <dbReference type="NCBI Taxonomy" id="599730"/>
    <lineage>
        <taxon>Eukaryota</taxon>
        <taxon>Fungi</taxon>
        <taxon>Dikarya</taxon>
        <taxon>Ascomycota</taxon>
        <taxon>Saccharomycotina</taxon>
        <taxon>Saccharomycetes</taxon>
        <taxon>Phaffomycetales</taxon>
        <taxon>Wickerhamomycetaceae</taxon>
        <taxon>Wickerhamomyces</taxon>
    </lineage>
</organism>
<accession>A0A9P8TJR0</accession>
<dbReference type="AlphaFoldDB" id="A0A9P8TJR0"/>
<reference evidence="1" key="1">
    <citation type="journal article" date="2021" name="Open Biol.">
        <title>Shared evolutionary footprints suggest mitochondrial oxidative damage underlies multiple complex I losses in fungi.</title>
        <authorList>
            <person name="Schikora-Tamarit M.A."/>
            <person name="Marcet-Houben M."/>
            <person name="Nosek J."/>
            <person name="Gabaldon T."/>
        </authorList>
    </citation>
    <scope>NUCLEOTIDE SEQUENCE</scope>
    <source>
        <strain evidence="1">CBS2887</strain>
    </source>
</reference>
<proteinExistence type="predicted"/>